<dbReference type="GO" id="GO:0005886">
    <property type="term" value="C:plasma membrane"/>
    <property type="evidence" value="ECO:0007669"/>
    <property type="project" value="UniProtKB-SubCell"/>
</dbReference>
<dbReference type="RefSeq" id="WP_075834409.1">
    <property type="nucleotide sequence ID" value="NZ_MSTI01000115.1"/>
</dbReference>
<keyword evidence="4 7" id="KW-0812">Transmembrane</keyword>
<protein>
    <submittedName>
        <fullName evidence="9">Maltose/maltodextrin ABC transporter, permease protein MalG</fullName>
    </submittedName>
</protein>
<dbReference type="CDD" id="cd06261">
    <property type="entry name" value="TM_PBP2"/>
    <property type="match status" value="1"/>
</dbReference>
<feature type="transmembrane region" description="Helical" evidence="7">
    <location>
        <begin position="20"/>
        <end position="39"/>
    </location>
</feature>
<feature type="transmembrane region" description="Helical" evidence="7">
    <location>
        <begin position="77"/>
        <end position="101"/>
    </location>
</feature>
<gene>
    <name evidence="9" type="ORF">BOO71_0010150</name>
</gene>
<feature type="transmembrane region" description="Helical" evidence="7">
    <location>
        <begin position="146"/>
        <end position="169"/>
    </location>
</feature>
<keyword evidence="2 7" id="KW-0813">Transport</keyword>
<dbReference type="GO" id="GO:0055085">
    <property type="term" value="P:transmembrane transport"/>
    <property type="evidence" value="ECO:0007669"/>
    <property type="project" value="InterPro"/>
</dbReference>
<keyword evidence="10" id="KW-1185">Reference proteome</keyword>
<dbReference type="PANTHER" id="PTHR32243">
    <property type="entry name" value="MALTOSE TRANSPORT SYSTEM PERMEASE-RELATED"/>
    <property type="match status" value="1"/>
</dbReference>
<feature type="domain" description="ABC transmembrane type-1" evidence="8">
    <location>
        <begin position="78"/>
        <end position="269"/>
    </location>
</feature>
<comment type="caution">
    <text evidence="9">The sequence shown here is derived from an EMBL/GenBank/DDBJ whole genome shotgun (WGS) entry which is preliminary data.</text>
</comment>
<dbReference type="InterPro" id="IPR035906">
    <property type="entry name" value="MetI-like_sf"/>
</dbReference>
<name>A0A1U7NW19_9DEIO</name>
<evidence type="ECO:0000313" key="10">
    <source>
        <dbReference type="Proteomes" id="UP000186607"/>
    </source>
</evidence>
<proteinExistence type="inferred from homology"/>
<evidence type="ECO:0000256" key="7">
    <source>
        <dbReference type="RuleBase" id="RU363032"/>
    </source>
</evidence>
<evidence type="ECO:0000256" key="1">
    <source>
        <dbReference type="ARBA" id="ARBA00004651"/>
    </source>
</evidence>
<dbReference type="OrthoDB" id="9810086at2"/>
<feature type="transmembrane region" description="Helical" evidence="7">
    <location>
        <begin position="113"/>
        <end position="134"/>
    </location>
</feature>
<dbReference type="Pfam" id="PF00528">
    <property type="entry name" value="BPD_transp_1"/>
    <property type="match status" value="1"/>
</dbReference>
<evidence type="ECO:0000313" key="9">
    <source>
        <dbReference type="EMBL" id="OLV17112.1"/>
    </source>
</evidence>
<organism evidence="9 10">
    <name type="scientific">Deinococcus marmoris</name>
    <dbReference type="NCBI Taxonomy" id="249408"/>
    <lineage>
        <taxon>Bacteria</taxon>
        <taxon>Thermotogati</taxon>
        <taxon>Deinococcota</taxon>
        <taxon>Deinococci</taxon>
        <taxon>Deinococcales</taxon>
        <taxon>Deinococcaceae</taxon>
        <taxon>Deinococcus</taxon>
    </lineage>
</organism>
<evidence type="ECO:0000256" key="6">
    <source>
        <dbReference type="ARBA" id="ARBA00023136"/>
    </source>
</evidence>
<reference evidence="9 10" key="1">
    <citation type="submission" date="2017-01" db="EMBL/GenBank/DDBJ databases">
        <title>Genome Analysis of Deinococcus marmoris KOPRI26562.</title>
        <authorList>
            <person name="Kim J.H."/>
            <person name="Oh H.-M."/>
        </authorList>
    </citation>
    <scope>NUCLEOTIDE SEQUENCE [LARGE SCALE GENOMIC DNA]</scope>
    <source>
        <strain evidence="9 10">KOPRI26562</strain>
    </source>
</reference>
<dbReference type="PANTHER" id="PTHR32243:SF18">
    <property type="entry name" value="INNER MEMBRANE ABC TRANSPORTER PERMEASE PROTEIN YCJP"/>
    <property type="match status" value="1"/>
</dbReference>
<dbReference type="STRING" id="249408.BOO71_0010150"/>
<accession>A0A1U7NW19</accession>
<dbReference type="Proteomes" id="UP000186607">
    <property type="component" value="Unassembled WGS sequence"/>
</dbReference>
<feature type="transmembrane region" description="Helical" evidence="7">
    <location>
        <begin position="248"/>
        <end position="269"/>
    </location>
</feature>
<comment type="subcellular location">
    <subcellularLocation>
        <location evidence="1 7">Cell membrane</location>
        <topology evidence="1 7">Multi-pass membrane protein</topology>
    </subcellularLocation>
</comment>
<dbReference type="InterPro" id="IPR050901">
    <property type="entry name" value="BP-dep_ABC_trans_perm"/>
</dbReference>
<dbReference type="AlphaFoldDB" id="A0A1U7NW19"/>
<evidence type="ECO:0000259" key="8">
    <source>
        <dbReference type="PROSITE" id="PS50928"/>
    </source>
</evidence>
<dbReference type="EMBL" id="MSTI01000115">
    <property type="protein sequence ID" value="OLV17112.1"/>
    <property type="molecule type" value="Genomic_DNA"/>
</dbReference>
<sequence>MSGETAAPERLTLGDKVGRWAGLTALIVGGFFPLVWMLLTSLKTEAELQKFPVQYLPGMLNFANYARVFTEQPFARFFFNSMTVSLLSTALCIAVAVPAAYALARLNIRGRGLLLTAVVAFSMFPVVSLLVPLFRLFRGLSLLNSYPALILPYAALSLPVAILTLVAFFSAIPRDLEAAAMIDGTSRVGALMRVVLPLSAPGMVTAALLIFVNSWNEFLLALSFNTKLDMRTVSVGVTLYQGEFAFPWPLIAAAVVIATIPVVMLIAVFQRRFVAGLTAGGGKA</sequence>
<evidence type="ECO:0000256" key="2">
    <source>
        <dbReference type="ARBA" id="ARBA00022448"/>
    </source>
</evidence>
<keyword evidence="3" id="KW-1003">Cell membrane</keyword>
<keyword evidence="6 7" id="KW-0472">Membrane</keyword>
<dbReference type="SUPFAM" id="SSF161098">
    <property type="entry name" value="MetI-like"/>
    <property type="match status" value="1"/>
</dbReference>
<feature type="transmembrane region" description="Helical" evidence="7">
    <location>
        <begin position="190"/>
        <end position="212"/>
    </location>
</feature>
<dbReference type="InterPro" id="IPR000515">
    <property type="entry name" value="MetI-like"/>
</dbReference>
<dbReference type="eggNOG" id="COG0395">
    <property type="taxonomic scope" value="Bacteria"/>
</dbReference>
<keyword evidence="5 7" id="KW-1133">Transmembrane helix</keyword>
<comment type="similarity">
    <text evidence="7">Belongs to the binding-protein-dependent transport system permease family.</text>
</comment>
<dbReference type="PROSITE" id="PS50928">
    <property type="entry name" value="ABC_TM1"/>
    <property type="match status" value="1"/>
</dbReference>
<dbReference type="Gene3D" id="1.10.3720.10">
    <property type="entry name" value="MetI-like"/>
    <property type="match status" value="1"/>
</dbReference>
<evidence type="ECO:0000256" key="4">
    <source>
        <dbReference type="ARBA" id="ARBA00022692"/>
    </source>
</evidence>
<evidence type="ECO:0000256" key="5">
    <source>
        <dbReference type="ARBA" id="ARBA00022989"/>
    </source>
</evidence>
<evidence type="ECO:0000256" key="3">
    <source>
        <dbReference type="ARBA" id="ARBA00022475"/>
    </source>
</evidence>